<dbReference type="Proteomes" id="UP000475582">
    <property type="component" value="Unassembled WGS sequence"/>
</dbReference>
<evidence type="ECO:0000313" key="3">
    <source>
        <dbReference type="Proteomes" id="UP000475582"/>
    </source>
</evidence>
<evidence type="ECO:0000259" key="1">
    <source>
        <dbReference type="Pfam" id="PF21217"/>
    </source>
</evidence>
<protein>
    <recommendedName>
        <fullName evidence="1">Stability determinant domain-containing protein</fullName>
    </recommendedName>
</protein>
<dbReference type="AlphaFoldDB" id="A0A6L6PSK7"/>
<gene>
    <name evidence="2" type="ORF">GM676_26990</name>
</gene>
<evidence type="ECO:0000313" key="2">
    <source>
        <dbReference type="EMBL" id="MTV41215.1"/>
    </source>
</evidence>
<dbReference type="OrthoDB" id="1666683at2"/>
<name>A0A6L6PSK7_9BURK</name>
<dbReference type="Gene3D" id="6.20.450.20">
    <property type="match status" value="1"/>
</dbReference>
<dbReference type="EMBL" id="WNKY01000050">
    <property type="protein sequence ID" value="MTV41215.1"/>
    <property type="molecule type" value="Genomic_DNA"/>
</dbReference>
<keyword evidence="3" id="KW-1185">Reference proteome</keyword>
<reference evidence="2 3" key="1">
    <citation type="submission" date="2019-11" db="EMBL/GenBank/DDBJ databases">
        <title>Type strains purchased from KCTC, JCM and DSMZ.</title>
        <authorList>
            <person name="Lu H."/>
        </authorList>
    </citation>
    <scope>NUCLEOTIDE SEQUENCE [LARGE SCALE GENOMIC DNA]</scope>
    <source>
        <strain evidence="2 3">KCTC 22382</strain>
    </source>
</reference>
<dbReference type="RefSeq" id="WP_155467296.1">
    <property type="nucleotide sequence ID" value="NZ_WNKY01000050.1"/>
</dbReference>
<accession>A0A6L6PSK7</accession>
<feature type="domain" description="Stability determinant" evidence="1">
    <location>
        <begin position="100"/>
        <end position="127"/>
    </location>
</feature>
<proteinExistence type="predicted"/>
<dbReference type="InterPro" id="IPR048851">
    <property type="entry name" value="PaaA2_dom"/>
</dbReference>
<organism evidence="2 3">
    <name type="scientific">Duganella radicis</name>
    <dbReference type="NCBI Taxonomy" id="551988"/>
    <lineage>
        <taxon>Bacteria</taxon>
        <taxon>Pseudomonadati</taxon>
        <taxon>Pseudomonadota</taxon>
        <taxon>Betaproteobacteria</taxon>
        <taxon>Burkholderiales</taxon>
        <taxon>Oxalobacteraceae</taxon>
        <taxon>Telluria group</taxon>
        <taxon>Duganella</taxon>
    </lineage>
</organism>
<sequence length="145" mass="16247">MNSTVHPINQAALINLSKADKVAPIYAVGQKAGWHVMIKQEQASLVLAHEEGLQIFSTLSALEDYLRGLGITSFLTDVSGLDRNAKDRKTQERFGEAKKAEEYDRWFRQQVEEALNDPRSSIPHSEVEEKFAARRAALLKKLAKA</sequence>
<comment type="caution">
    <text evidence="2">The sequence shown here is derived from an EMBL/GenBank/DDBJ whole genome shotgun (WGS) entry which is preliminary data.</text>
</comment>
<dbReference type="Pfam" id="PF21217">
    <property type="entry name" value="PaaA2"/>
    <property type="match status" value="1"/>
</dbReference>